<evidence type="ECO:0000256" key="4">
    <source>
        <dbReference type="RuleBase" id="RU362073"/>
    </source>
</evidence>
<keyword evidence="4" id="KW-0964">Secreted</keyword>
<comment type="caution">
    <text evidence="7">The sequence shown here is derived from an EMBL/GenBank/DDBJ whole genome shotgun (WGS) entry which is preliminary data.</text>
</comment>
<keyword evidence="3 4" id="KW-0975">Bacterial flagellum</keyword>
<dbReference type="PANTHER" id="PTHR42792:SF2">
    <property type="entry name" value="FLAGELLIN"/>
    <property type="match status" value="1"/>
</dbReference>
<dbReference type="InterPro" id="IPR001029">
    <property type="entry name" value="Flagellin_N"/>
</dbReference>
<keyword evidence="7" id="KW-0966">Cell projection</keyword>
<dbReference type="Pfam" id="PF00700">
    <property type="entry name" value="Flagellin_C"/>
    <property type="match status" value="1"/>
</dbReference>
<feature type="domain" description="Flagellin C-terminal" evidence="6">
    <location>
        <begin position="309"/>
        <end position="393"/>
    </location>
</feature>
<dbReference type="GO" id="GO:0005198">
    <property type="term" value="F:structural molecule activity"/>
    <property type="evidence" value="ECO:0007669"/>
    <property type="project" value="UniProtKB-UniRule"/>
</dbReference>
<evidence type="ECO:0000256" key="3">
    <source>
        <dbReference type="ARBA" id="ARBA00023143"/>
    </source>
</evidence>
<evidence type="ECO:0000256" key="2">
    <source>
        <dbReference type="ARBA" id="ARBA00020110"/>
    </source>
</evidence>
<keyword evidence="7" id="KW-0969">Cilium</keyword>
<name>A0A6M0R6Q6_9CLOT</name>
<dbReference type="PANTHER" id="PTHR42792">
    <property type="entry name" value="FLAGELLIN"/>
    <property type="match status" value="1"/>
</dbReference>
<gene>
    <name evidence="7" type="ORF">FDF74_01440</name>
</gene>
<proteinExistence type="inferred from homology"/>
<organism evidence="7 8">
    <name type="scientific">Clostridium niameyense</name>
    <dbReference type="NCBI Taxonomy" id="1622073"/>
    <lineage>
        <taxon>Bacteria</taxon>
        <taxon>Bacillati</taxon>
        <taxon>Bacillota</taxon>
        <taxon>Clostridia</taxon>
        <taxon>Eubacteriales</taxon>
        <taxon>Clostridiaceae</taxon>
        <taxon>Clostridium</taxon>
    </lineage>
</organism>
<dbReference type="AlphaFoldDB" id="A0A6M0R6Q6"/>
<evidence type="ECO:0000259" key="5">
    <source>
        <dbReference type="Pfam" id="PF00669"/>
    </source>
</evidence>
<keyword evidence="8" id="KW-1185">Reference proteome</keyword>
<evidence type="ECO:0000256" key="1">
    <source>
        <dbReference type="ARBA" id="ARBA00005709"/>
    </source>
</evidence>
<comment type="subcellular location">
    <subcellularLocation>
        <location evidence="4">Secreted</location>
    </subcellularLocation>
    <subcellularLocation>
        <location evidence="4">Bacterial flagellum</location>
    </subcellularLocation>
</comment>
<dbReference type="Gene3D" id="6.10.10.10">
    <property type="entry name" value="Flagellar export chaperone, C-terminal domain"/>
    <property type="match status" value="1"/>
</dbReference>
<dbReference type="InterPro" id="IPR046358">
    <property type="entry name" value="Flagellin_C"/>
</dbReference>
<accession>A0A6M0R6Q6</accession>
<dbReference type="Pfam" id="PF00669">
    <property type="entry name" value="Flagellin_N"/>
    <property type="match status" value="1"/>
</dbReference>
<dbReference type="SUPFAM" id="SSF64518">
    <property type="entry name" value="Phase 1 flagellin"/>
    <property type="match status" value="1"/>
</dbReference>
<evidence type="ECO:0000313" key="7">
    <source>
        <dbReference type="EMBL" id="NEZ45871.1"/>
    </source>
</evidence>
<dbReference type="Gene3D" id="1.20.1330.10">
    <property type="entry name" value="f41 fragment of flagellin, N-terminal domain"/>
    <property type="match status" value="1"/>
</dbReference>
<dbReference type="GO" id="GO:0005576">
    <property type="term" value="C:extracellular region"/>
    <property type="evidence" value="ECO:0007669"/>
    <property type="project" value="UniProtKB-SubCell"/>
</dbReference>
<dbReference type="InterPro" id="IPR042187">
    <property type="entry name" value="Flagellin_C_sub2"/>
</dbReference>
<comment type="function">
    <text evidence="4">Flagellin is the subunit protein which polymerizes to form the filaments of bacterial flagella.</text>
</comment>
<evidence type="ECO:0000313" key="8">
    <source>
        <dbReference type="Proteomes" id="UP000473885"/>
    </source>
</evidence>
<comment type="similarity">
    <text evidence="1 4">Belongs to the bacterial flagellin family.</text>
</comment>
<dbReference type="EMBL" id="SXDP01000001">
    <property type="protein sequence ID" value="NEZ45871.1"/>
    <property type="molecule type" value="Genomic_DNA"/>
</dbReference>
<dbReference type="GO" id="GO:0009288">
    <property type="term" value="C:bacterial-type flagellum"/>
    <property type="evidence" value="ECO:0007669"/>
    <property type="project" value="UniProtKB-SubCell"/>
</dbReference>
<feature type="domain" description="Flagellin N-terminal" evidence="5">
    <location>
        <begin position="3"/>
        <end position="138"/>
    </location>
</feature>
<dbReference type="InterPro" id="IPR001492">
    <property type="entry name" value="Flagellin"/>
</dbReference>
<protein>
    <recommendedName>
        <fullName evidence="2 4">Flagellin</fullName>
    </recommendedName>
</protein>
<keyword evidence="7" id="KW-0282">Flagellum</keyword>
<reference evidence="7 8" key="1">
    <citation type="submission" date="2019-04" db="EMBL/GenBank/DDBJ databases">
        <title>Genome sequencing of Clostridium botulinum Groups I-IV and Clostridium butyricum.</title>
        <authorList>
            <person name="Brunt J."/>
            <person name="Van Vliet A.H.M."/>
            <person name="Stringer S.C."/>
            <person name="Carter A.T."/>
            <person name="Peck M.W."/>
        </authorList>
    </citation>
    <scope>NUCLEOTIDE SEQUENCE [LARGE SCALE GENOMIC DNA]</scope>
    <source>
        <strain evidence="7 8">IFR 18/094</strain>
    </source>
</reference>
<dbReference type="PRINTS" id="PR00207">
    <property type="entry name" value="FLAGELLIN"/>
</dbReference>
<dbReference type="Proteomes" id="UP000473885">
    <property type="component" value="Unassembled WGS sequence"/>
</dbReference>
<sequence>MIINHNMNAMNAHRQMGINTLNSGKAMEKLSSGLRINRAGDDAAGLAISEKMRGQIRGLDQASRNSQDGISLIQTAEGALNETHSILQRMRELAVQASNDTNTTDDRGQLQKEINQLTSEVNRIANTTEFNTQKILNSKDGKDFELQIGANEGQSMTVKINDMSAGALKISSEDKEHAQFKDVSTDKLAAKGNKLTADLTVGTKTVSVDIQAAKAIDEAFDVKNLASKLNDAFKANSLDANAKVSEDGKEIQIFGADKDKVALKNNKVAVALADKEVGFKNEITNGTDNVAIGTALDVSTHDNAAKAITAFDNALNSVSDQRSRLGAYQNRLEHTINNLNTSSENLQASESRIRDVDMAKEMMNFSKNNILAQAAQAMLAQANQQPQGVLQLLR</sequence>
<dbReference type="RefSeq" id="WP_163248244.1">
    <property type="nucleotide sequence ID" value="NZ_SXDP01000001.1"/>
</dbReference>
<dbReference type="Gene3D" id="3.30.70.2120">
    <property type="match status" value="1"/>
</dbReference>
<evidence type="ECO:0000259" key="6">
    <source>
        <dbReference type="Pfam" id="PF00700"/>
    </source>
</evidence>